<protein>
    <submittedName>
        <fullName evidence="9">Isopenicillin N epimerase component 2</fullName>
    </submittedName>
</protein>
<feature type="transmembrane region" description="Helical" evidence="8">
    <location>
        <begin position="508"/>
        <end position="528"/>
    </location>
</feature>
<dbReference type="InterPro" id="IPR050509">
    <property type="entry name" value="CoA-transferase_III"/>
</dbReference>
<comment type="subcellular location">
    <subcellularLocation>
        <location evidence="1">Membrane</location>
        <topology evidence="1">Multi-pass membrane protein</topology>
    </subcellularLocation>
</comment>
<dbReference type="SUPFAM" id="SSF89796">
    <property type="entry name" value="CoA-transferase family III (CaiB/BaiF)"/>
    <property type="match status" value="1"/>
</dbReference>
<name>A0ABR4QRJ3_9CEST</name>
<feature type="transmembrane region" description="Helical" evidence="8">
    <location>
        <begin position="310"/>
        <end position="331"/>
    </location>
</feature>
<feature type="transmembrane region" description="Helical" evidence="8">
    <location>
        <begin position="534"/>
        <end position="556"/>
    </location>
</feature>
<dbReference type="Proteomes" id="UP001651158">
    <property type="component" value="Unassembled WGS sequence"/>
</dbReference>
<dbReference type="Gene3D" id="3.30.1540.10">
    <property type="entry name" value="formyl-coa transferase, domain 3"/>
    <property type="match status" value="1"/>
</dbReference>
<gene>
    <name evidence="9" type="ORF">TcWFU_004862</name>
</gene>
<reference evidence="9 10" key="1">
    <citation type="journal article" date="2022" name="Front. Cell. Infect. Microbiol.">
        <title>The Genomes of Two Strains of Taenia crassiceps the Animal Model for the Study of Human Cysticercosis.</title>
        <authorList>
            <person name="Bobes R.J."/>
            <person name="Estrada K."/>
            <person name="Rios-Valencia D.G."/>
            <person name="Calderon-Gallegos A."/>
            <person name="de la Torre P."/>
            <person name="Carrero J.C."/>
            <person name="Sanchez-Flores A."/>
            <person name="Laclette J.P."/>
        </authorList>
    </citation>
    <scope>NUCLEOTIDE SEQUENCE [LARGE SCALE GENOMIC DNA]</scope>
    <source>
        <strain evidence="9">WFUcys</strain>
    </source>
</reference>
<dbReference type="Pfam" id="PF02515">
    <property type="entry name" value="CoA_transf_3"/>
    <property type="match status" value="1"/>
</dbReference>
<evidence type="ECO:0000256" key="5">
    <source>
        <dbReference type="ARBA" id="ARBA00022976"/>
    </source>
</evidence>
<sequence>MCGLILKDYGASVHRILNPNAPFSDHLLSPGKPSLSLDLKVPSDRRKLLDLCKSADVLLDPYRPKCLDRLGLAPDVLHKANKRLILTRISGYGQPESNKNIDYYLRPGHDINYLAESGILWLFIGERGKSVYPINIIADIAGGAFPAVAGILLALYEREKSGLGKIVDVSITDGISYVSTYFMASCQLDSRNEFNALSSLMHWHSLARQCANLLDGGAPFYRIYETKDNKFVAVGALEPHFYANLLRPLGLTEKYAPQLDRHAWPRIAAILSGIFPALLETRVASVFAYLDPVPSSLTFQLTRRKMTLMGAFGCGLIGFGPTGILFCLVVARDPLQVIFFTLSAFLWLIGLLTASVIWYAAVPLRDQLAFGLVIVCLLQEIMRFLFYFLVSKAEYNLQKMVEAEAQDAIHLSPPGELDVAVRSTSDCAKFGSIFDLRTLAFTSGLSFGLMGSIVEYVYIFYGVIGPGTLLKGSNPGYFFIFAGLNTFFMGLLQVSWSIILFRAFRLRLYIDIVIVYAIHVALSALTLLNNLPHPAPELVCVTFMIAALGFNTYAFFAAGGRLSLGASSPLRSTNSPGFLASSAATATPIN</sequence>
<evidence type="ECO:0000256" key="6">
    <source>
        <dbReference type="ARBA" id="ARBA00022989"/>
    </source>
</evidence>
<dbReference type="Pfam" id="PF06105">
    <property type="entry name" value="Aph-1"/>
    <property type="match status" value="1"/>
</dbReference>
<keyword evidence="4 8" id="KW-0812">Transmembrane</keyword>
<evidence type="ECO:0000256" key="1">
    <source>
        <dbReference type="ARBA" id="ARBA00004141"/>
    </source>
</evidence>
<dbReference type="InterPro" id="IPR003673">
    <property type="entry name" value="CoA-Trfase_fam_III"/>
</dbReference>
<evidence type="ECO:0000256" key="7">
    <source>
        <dbReference type="ARBA" id="ARBA00023136"/>
    </source>
</evidence>
<keyword evidence="7 8" id="KW-0472">Membrane</keyword>
<comment type="caution">
    <text evidence="9">The sequence shown here is derived from an EMBL/GenBank/DDBJ whole genome shotgun (WGS) entry which is preliminary data.</text>
</comment>
<evidence type="ECO:0000256" key="4">
    <source>
        <dbReference type="ARBA" id="ARBA00022692"/>
    </source>
</evidence>
<feature type="transmembrane region" description="Helical" evidence="8">
    <location>
        <begin position="439"/>
        <end position="464"/>
    </location>
</feature>
<feature type="transmembrane region" description="Helical" evidence="8">
    <location>
        <begin position="368"/>
        <end position="390"/>
    </location>
</feature>
<evidence type="ECO:0000256" key="3">
    <source>
        <dbReference type="ARBA" id="ARBA00008383"/>
    </source>
</evidence>
<evidence type="ECO:0000313" key="9">
    <source>
        <dbReference type="EMBL" id="KAL5112045.1"/>
    </source>
</evidence>
<dbReference type="InterPro" id="IPR044855">
    <property type="entry name" value="CoA-Trfase_III_dom3_sf"/>
</dbReference>
<evidence type="ECO:0000256" key="2">
    <source>
        <dbReference type="ARBA" id="ARBA00005577"/>
    </source>
</evidence>
<dbReference type="EMBL" id="JAKROA010000001">
    <property type="protein sequence ID" value="KAL5112045.1"/>
    <property type="molecule type" value="Genomic_DNA"/>
</dbReference>
<evidence type="ECO:0000256" key="8">
    <source>
        <dbReference type="SAM" id="Phobius"/>
    </source>
</evidence>
<organism evidence="9 10">
    <name type="scientific">Taenia crassiceps</name>
    <dbReference type="NCBI Taxonomy" id="6207"/>
    <lineage>
        <taxon>Eukaryota</taxon>
        <taxon>Metazoa</taxon>
        <taxon>Spiralia</taxon>
        <taxon>Lophotrochozoa</taxon>
        <taxon>Platyhelminthes</taxon>
        <taxon>Cestoda</taxon>
        <taxon>Eucestoda</taxon>
        <taxon>Cyclophyllidea</taxon>
        <taxon>Taeniidae</taxon>
        <taxon>Taenia</taxon>
    </lineage>
</organism>
<keyword evidence="5" id="KW-0914">Notch signaling pathway</keyword>
<proteinExistence type="inferred from homology"/>
<evidence type="ECO:0000313" key="10">
    <source>
        <dbReference type="Proteomes" id="UP001651158"/>
    </source>
</evidence>
<dbReference type="Gene3D" id="3.40.50.10540">
    <property type="entry name" value="Crotonobetainyl-coa:carnitine coa-transferase, domain 1"/>
    <property type="match status" value="1"/>
</dbReference>
<dbReference type="PANTHER" id="PTHR48228:SF5">
    <property type="entry name" value="ALPHA-METHYLACYL-COA RACEMASE"/>
    <property type="match status" value="1"/>
</dbReference>
<comment type="similarity">
    <text evidence="2">Belongs to the APH-1 family.</text>
</comment>
<feature type="transmembrane region" description="Helical" evidence="8">
    <location>
        <begin position="338"/>
        <end position="362"/>
    </location>
</feature>
<dbReference type="InterPro" id="IPR009294">
    <property type="entry name" value="Aph-1"/>
</dbReference>
<dbReference type="PANTHER" id="PTHR48228">
    <property type="entry name" value="SUCCINYL-COA--D-CITRAMALATE COA-TRANSFERASE"/>
    <property type="match status" value="1"/>
</dbReference>
<keyword evidence="10" id="KW-1185">Reference proteome</keyword>
<accession>A0ABR4QRJ3</accession>
<feature type="transmembrane region" description="Helical" evidence="8">
    <location>
        <begin position="476"/>
        <end position="501"/>
    </location>
</feature>
<dbReference type="InterPro" id="IPR023606">
    <property type="entry name" value="CoA-Trfase_III_dom_1_sf"/>
</dbReference>
<keyword evidence="6 8" id="KW-1133">Transmembrane helix</keyword>
<comment type="similarity">
    <text evidence="3">Belongs to the CoA-transferase III family.</text>
</comment>